<sequence>MRLKDGLVSKKHLEERQEGRRRVWPSPESSLWSRGAGDRPSQDQSGGVHFWGTDLWRKFGGKHCSRTARTAPEGAIPAPPVRQPASTSLQSSRLGEPSFSAPPTAPVSRPFKVPPMHTPLDMLKPPLPISFYPGHLETTPMSKYPPLPDVDLFPESPKINEASMKSSPGATTASRADKPHMDVQQRAEAAAARARARIAEEEKMVLEQGSLADNSLFADPLQHQRAGAPAGPTALGGQDGLGYDPAALELRNPSHLEAAINPKPRRRALWQRRMVIRNVRQRGRLTKTIKIARSERSCLSRSLIEIDAYSYAEIHPPDALLQEESRPRSARAPPRSQTRSHRHPRHGTRPPRTRNLWSPAPQPSPAPTTTTLPPSVSPTTTSTTIIQTHTPPTPSKPATLPGTSIPSNPAHRSPTDIYISQAWINRGPYRQKPDYRAFGRVFIMRPPHTGLSVLLKEEKTRAREKADREIKRIRQRMGRSMWTQLPDRKISRQGQYLLW</sequence>
<evidence type="ECO:0000313" key="2">
    <source>
        <dbReference type="EMBL" id="ERF73274.1"/>
    </source>
</evidence>
<evidence type="ECO:0000256" key="1">
    <source>
        <dbReference type="SAM" id="MobiDB-lite"/>
    </source>
</evidence>
<feature type="compositionally biased region" description="Polar residues" evidence="1">
    <location>
        <begin position="163"/>
        <end position="174"/>
    </location>
</feature>
<organism evidence="2 3">
    <name type="scientific">Endocarpon pusillum (strain Z07020 / HMAS-L-300199)</name>
    <name type="common">Lichen-forming fungus</name>
    <dbReference type="NCBI Taxonomy" id="1263415"/>
    <lineage>
        <taxon>Eukaryota</taxon>
        <taxon>Fungi</taxon>
        <taxon>Dikarya</taxon>
        <taxon>Ascomycota</taxon>
        <taxon>Pezizomycotina</taxon>
        <taxon>Eurotiomycetes</taxon>
        <taxon>Chaetothyriomycetidae</taxon>
        <taxon>Verrucariales</taxon>
        <taxon>Verrucariaceae</taxon>
        <taxon>Endocarpon</taxon>
    </lineage>
</organism>
<feature type="compositionally biased region" description="Basic residues" evidence="1">
    <location>
        <begin position="338"/>
        <end position="352"/>
    </location>
</feature>
<feature type="region of interest" description="Disordered" evidence="1">
    <location>
        <begin position="159"/>
        <end position="181"/>
    </location>
</feature>
<dbReference type="PANTHER" id="PTHR13501:SF10">
    <property type="entry name" value="LARGE RIBOSOMAL SUBUNIT PROTEIN UL22M"/>
    <property type="match status" value="1"/>
</dbReference>
<feature type="compositionally biased region" description="Basic and acidic residues" evidence="1">
    <location>
        <begin position="1"/>
        <end position="21"/>
    </location>
</feature>
<dbReference type="PANTHER" id="PTHR13501">
    <property type="entry name" value="CHLOROPLAST 50S RIBOSOMAL PROTEIN L22-RELATED"/>
    <property type="match status" value="1"/>
</dbReference>
<dbReference type="eggNOG" id="KOG1711">
    <property type="taxonomic scope" value="Eukaryota"/>
</dbReference>
<feature type="region of interest" description="Disordered" evidence="1">
    <location>
        <begin position="63"/>
        <end position="109"/>
    </location>
</feature>
<dbReference type="RefSeq" id="XP_007801047.1">
    <property type="nucleotide sequence ID" value="XM_007802856.1"/>
</dbReference>
<proteinExistence type="predicted"/>
<dbReference type="HOGENOM" id="CLU_546321_0_0_1"/>
<accession>U1HVA0</accession>
<feature type="region of interest" description="Disordered" evidence="1">
    <location>
        <begin position="318"/>
        <end position="413"/>
    </location>
</feature>
<dbReference type="GO" id="GO:0015934">
    <property type="term" value="C:large ribosomal subunit"/>
    <property type="evidence" value="ECO:0007669"/>
    <property type="project" value="InterPro"/>
</dbReference>
<name>U1HVA0_ENDPU</name>
<dbReference type="Gene3D" id="3.90.470.10">
    <property type="entry name" value="Ribosomal protein L22/L17"/>
    <property type="match status" value="1"/>
</dbReference>
<dbReference type="GeneID" id="19238154"/>
<gene>
    <name evidence="2" type="ORF">EPUS_03106</name>
</gene>
<dbReference type="GO" id="GO:0006412">
    <property type="term" value="P:translation"/>
    <property type="evidence" value="ECO:0007669"/>
    <property type="project" value="InterPro"/>
</dbReference>
<dbReference type="AlphaFoldDB" id="U1HVA0"/>
<feature type="compositionally biased region" description="Polar residues" evidence="1">
    <location>
        <begin position="84"/>
        <end position="93"/>
    </location>
</feature>
<dbReference type="GO" id="GO:0003735">
    <property type="term" value="F:structural constituent of ribosome"/>
    <property type="evidence" value="ECO:0007669"/>
    <property type="project" value="InterPro"/>
</dbReference>
<reference evidence="3" key="1">
    <citation type="journal article" date="2014" name="BMC Genomics">
        <title>Genome characteristics reveal the impact of lichenization on lichen-forming fungus Endocarpon pusillum Hedwig (Verrucariales, Ascomycota).</title>
        <authorList>
            <person name="Wang Y.-Y."/>
            <person name="Liu B."/>
            <person name="Zhang X.-Y."/>
            <person name="Zhou Q.-M."/>
            <person name="Zhang T."/>
            <person name="Li H."/>
            <person name="Yu Y.-F."/>
            <person name="Zhang X.-L."/>
            <person name="Hao X.-Y."/>
            <person name="Wang M."/>
            <person name="Wang L."/>
            <person name="Wei J.-C."/>
        </authorList>
    </citation>
    <scope>NUCLEOTIDE SEQUENCE [LARGE SCALE GENOMIC DNA]</scope>
    <source>
        <strain evidence="3">Z07020 / HMAS-L-300199</strain>
    </source>
</reference>
<dbReference type="InterPro" id="IPR036394">
    <property type="entry name" value="Ribosomal_uL22_sf"/>
</dbReference>
<dbReference type="SUPFAM" id="SSF54843">
    <property type="entry name" value="Ribosomal protein L22"/>
    <property type="match status" value="1"/>
</dbReference>
<dbReference type="OrthoDB" id="416470at2759"/>
<feature type="region of interest" description="Disordered" evidence="1">
    <location>
        <begin position="1"/>
        <end position="49"/>
    </location>
</feature>
<feature type="compositionally biased region" description="Low complexity" evidence="1">
    <location>
        <begin position="367"/>
        <end position="390"/>
    </location>
</feature>
<evidence type="ECO:0000313" key="3">
    <source>
        <dbReference type="Proteomes" id="UP000019373"/>
    </source>
</evidence>
<protein>
    <submittedName>
        <fullName evidence="2">Uncharacterized protein</fullName>
    </submittedName>
</protein>
<dbReference type="Proteomes" id="UP000019373">
    <property type="component" value="Unassembled WGS sequence"/>
</dbReference>
<dbReference type="InterPro" id="IPR047867">
    <property type="entry name" value="Ribosomal_uL22_bac/org-type"/>
</dbReference>
<keyword evidence="3" id="KW-1185">Reference proteome</keyword>
<dbReference type="EMBL" id="KE720961">
    <property type="protein sequence ID" value="ERF73274.1"/>
    <property type="molecule type" value="Genomic_DNA"/>
</dbReference>